<dbReference type="PANTHER" id="PTHR24332">
    <property type="entry name" value="HOMEOBOX PROTEIN CDX"/>
    <property type="match status" value="1"/>
</dbReference>
<protein>
    <recommendedName>
        <fullName evidence="10">Homeobox domain-containing protein</fullName>
    </recommendedName>
</protein>
<feature type="DNA-binding region" description="Homeobox" evidence="7">
    <location>
        <begin position="147"/>
        <end position="207"/>
    </location>
</feature>
<keyword evidence="4 7" id="KW-0238">DNA-binding</keyword>
<dbReference type="GO" id="GO:0030154">
    <property type="term" value="P:cell differentiation"/>
    <property type="evidence" value="ECO:0007669"/>
    <property type="project" value="TreeGrafter"/>
</dbReference>
<organism evidence="11 12">
    <name type="scientific">Tenebrio molitor</name>
    <name type="common">Yellow mealworm beetle</name>
    <dbReference type="NCBI Taxonomy" id="7067"/>
    <lineage>
        <taxon>Eukaryota</taxon>
        <taxon>Metazoa</taxon>
        <taxon>Ecdysozoa</taxon>
        <taxon>Arthropoda</taxon>
        <taxon>Hexapoda</taxon>
        <taxon>Insecta</taxon>
        <taxon>Pterygota</taxon>
        <taxon>Neoptera</taxon>
        <taxon>Endopterygota</taxon>
        <taxon>Coleoptera</taxon>
        <taxon>Polyphaga</taxon>
        <taxon>Cucujiformia</taxon>
        <taxon>Tenebrionidae</taxon>
        <taxon>Tenebrio</taxon>
    </lineage>
</organism>
<dbReference type="EMBL" id="JABDTM020028469">
    <property type="protein sequence ID" value="KAH0808879.1"/>
    <property type="molecule type" value="Genomic_DNA"/>
</dbReference>
<reference evidence="11" key="2">
    <citation type="submission" date="2021-08" db="EMBL/GenBank/DDBJ databases">
        <authorList>
            <person name="Eriksson T."/>
        </authorList>
    </citation>
    <scope>NUCLEOTIDE SEQUENCE</scope>
    <source>
        <strain evidence="11">Stoneville</strain>
        <tissue evidence="11">Whole head</tissue>
    </source>
</reference>
<feature type="region of interest" description="Disordered" evidence="9">
    <location>
        <begin position="80"/>
        <end position="126"/>
    </location>
</feature>
<dbReference type="CDD" id="cd00086">
    <property type="entry name" value="homeodomain"/>
    <property type="match status" value="1"/>
</dbReference>
<dbReference type="Pfam" id="PF00046">
    <property type="entry name" value="Homeodomain"/>
    <property type="match status" value="1"/>
</dbReference>
<evidence type="ECO:0000256" key="5">
    <source>
        <dbReference type="ARBA" id="ARBA00023155"/>
    </source>
</evidence>
<dbReference type="AlphaFoldDB" id="A0A8J6H697"/>
<dbReference type="PROSITE" id="PS50071">
    <property type="entry name" value="HOMEOBOX_2"/>
    <property type="match status" value="1"/>
</dbReference>
<dbReference type="InterPro" id="IPR047152">
    <property type="entry name" value="Caudal_homeobox"/>
</dbReference>
<dbReference type="GO" id="GO:0005634">
    <property type="term" value="C:nucleus"/>
    <property type="evidence" value="ECO:0007669"/>
    <property type="project" value="UniProtKB-SubCell"/>
</dbReference>
<evidence type="ECO:0000256" key="3">
    <source>
        <dbReference type="ARBA" id="ARBA00022473"/>
    </source>
</evidence>
<proteinExistence type="inferred from homology"/>
<dbReference type="GO" id="GO:0009948">
    <property type="term" value="P:anterior/posterior axis specification"/>
    <property type="evidence" value="ECO:0007669"/>
    <property type="project" value="TreeGrafter"/>
</dbReference>
<dbReference type="InterPro" id="IPR009057">
    <property type="entry name" value="Homeodomain-like_sf"/>
</dbReference>
<dbReference type="PRINTS" id="PR00024">
    <property type="entry name" value="HOMEOBOX"/>
</dbReference>
<dbReference type="GO" id="GO:0000981">
    <property type="term" value="F:DNA-binding transcription factor activity, RNA polymerase II-specific"/>
    <property type="evidence" value="ECO:0007669"/>
    <property type="project" value="InterPro"/>
</dbReference>
<evidence type="ECO:0000256" key="1">
    <source>
        <dbReference type="ARBA" id="ARBA00004123"/>
    </source>
</evidence>
<evidence type="ECO:0000256" key="6">
    <source>
        <dbReference type="ARBA" id="ARBA00023242"/>
    </source>
</evidence>
<evidence type="ECO:0000259" key="10">
    <source>
        <dbReference type="PROSITE" id="PS50071"/>
    </source>
</evidence>
<dbReference type="FunFam" id="1.10.10.60:FF:000574">
    <property type="entry name" value="Homeobox protein CHOX-CAD2"/>
    <property type="match status" value="1"/>
</dbReference>
<comment type="subcellular location">
    <subcellularLocation>
        <location evidence="1 7 8">Nucleus</location>
    </subcellularLocation>
</comment>
<dbReference type="Proteomes" id="UP000719412">
    <property type="component" value="Unassembled WGS sequence"/>
</dbReference>
<dbReference type="PRINTS" id="PR00031">
    <property type="entry name" value="HTHREPRESSR"/>
</dbReference>
<dbReference type="GO" id="GO:0009887">
    <property type="term" value="P:animal organ morphogenesis"/>
    <property type="evidence" value="ECO:0007669"/>
    <property type="project" value="TreeGrafter"/>
</dbReference>
<dbReference type="InterPro" id="IPR001356">
    <property type="entry name" value="HD"/>
</dbReference>
<dbReference type="SUPFAM" id="SSF46689">
    <property type="entry name" value="Homeodomain-like"/>
    <property type="match status" value="1"/>
</dbReference>
<dbReference type="InterPro" id="IPR020479">
    <property type="entry name" value="HD_metazoa"/>
</dbReference>
<dbReference type="InterPro" id="IPR000047">
    <property type="entry name" value="HTH_motif"/>
</dbReference>
<keyword evidence="5 7" id="KW-0371">Homeobox</keyword>
<dbReference type="Gene3D" id="1.10.10.60">
    <property type="entry name" value="Homeodomain-like"/>
    <property type="match status" value="1"/>
</dbReference>
<keyword evidence="3" id="KW-0217">Developmental protein</keyword>
<sequence>MVSYYNSTNMYRHQQAVTTPANASMHSWYTAGYHQTGQMAPEQQMWEQQIWHHHPHVSSHSVFANNEYPEFVHSGMVHNDGGHGQLMPSPTITVSGSDMSSPGAGSGNISPQNQSQVARPPPARSPYEWIKKTSYQSQPNPGKTRTKDKYRVVYTDFQRIELEKEFTFNNKYITIRRKAELAATLGLSERQIKIWFQNRRAKERKQKKRTEEKTHMENMYQHHQQTPQGQLIVGMPPPPLMMQLVIEGHYPCHYAEVGRWFGVQVLKEGGCLSWNRTSHPRTITEICACPPRATPSGYKLHLG</sequence>
<dbReference type="SMART" id="SM00389">
    <property type="entry name" value="HOX"/>
    <property type="match status" value="1"/>
</dbReference>
<keyword evidence="12" id="KW-1185">Reference proteome</keyword>
<evidence type="ECO:0000313" key="12">
    <source>
        <dbReference type="Proteomes" id="UP000719412"/>
    </source>
</evidence>
<accession>A0A8J6H697</accession>
<comment type="caution">
    <text evidence="11">The sequence shown here is derived from an EMBL/GenBank/DDBJ whole genome shotgun (WGS) entry which is preliminary data.</text>
</comment>
<dbReference type="GO" id="GO:0000977">
    <property type="term" value="F:RNA polymerase II transcription regulatory region sequence-specific DNA binding"/>
    <property type="evidence" value="ECO:0007669"/>
    <property type="project" value="TreeGrafter"/>
</dbReference>
<feature type="compositionally biased region" description="Polar residues" evidence="9">
    <location>
        <begin position="88"/>
        <end position="100"/>
    </location>
</feature>
<evidence type="ECO:0000256" key="8">
    <source>
        <dbReference type="RuleBase" id="RU000682"/>
    </source>
</evidence>
<evidence type="ECO:0000256" key="4">
    <source>
        <dbReference type="ARBA" id="ARBA00023125"/>
    </source>
</evidence>
<feature type="domain" description="Homeobox" evidence="10">
    <location>
        <begin position="145"/>
        <end position="206"/>
    </location>
</feature>
<reference evidence="11" key="1">
    <citation type="journal article" date="2020" name="J Insects Food Feed">
        <title>The yellow mealworm (Tenebrio molitor) genome: a resource for the emerging insects as food and feed industry.</title>
        <authorList>
            <person name="Eriksson T."/>
            <person name="Andere A."/>
            <person name="Kelstrup H."/>
            <person name="Emery V."/>
            <person name="Picard C."/>
        </authorList>
    </citation>
    <scope>NUCLEOTIDE SEQUENCE</scope>
    <source>
        <strain evidence="11">Stoneville</strain>
        <tissue evidence="11">Whole head</tissue>
    </source>
</reference>
<feature type="compositionally biased region" description="Polar residues" evidence="9">
    <location>
        <begin position="107"/>
        <end position="117"/>
    </location>
</feature>
<name>A0A8J6H697_TENMO</name>
<keyword evidence="6 7" id="KW-0539">Nucleus</keyword>
<evidence type="ECO:0000256" key="9">
    <source>
        <dbReference type="SAM" id="MobiDB-lite"/>
    </source>
</evidence>
<comment type="similarity">
    <text evidence="2">Belongs to the Caudal homeobox family.</text>
</comment>
<gene>
    <name evidence="11" type="ORF">GEV33_013912</name>
</gene>
<dbReference type="PROSITE" id="PS00027">
    <property type="entry name" value="HOMEOBOX_1"/>
    <property type="match status" value="1"/>
</dbReference>
<dbReference type="InterPro" id="IPR017970">
    <property type="entry name" value="Homeobox_CS"/>
</dbReference>
<evidence type="ECO:0000256" key="7">
    <source>
        <dbReference type="PROSITE-ProRule" id="PRU00108"/>
    </source>
</evidence>
<evidence type="ECO:0000313" key="11">
    <source>
        <dbReference type="EMBL" id="KAH0808879.1"/>
    </source>
</evidence>
<evidence type="ECO:0000256" key="2">
    <source>
        <dbReference type="ARBA" id="ARBA00010341"/>
    </source>
</evidence>
<dbReference type="PANTHER" id="PTHR24332:SF9">
    <property type="entry name" value="HOMEOTIC PROTEIN CAUDAL"/>
    <property type="match status" value="1"/>
</dbReference>